<dbReference type="OrthoDB" id="618331at2759"/>
<evidence type="ECO:0000313" key="2">
    <source>
        <dbReference type="EMBL" id="MQL99663.1"/>
    </source>
</evidence>
<dbReference type="Proteomes" id="UP000652761">
    <property type="component" value="Unassembled WGS sequence"/>
</dbReference>
<dbReference type="AlphaFoldDB" id="A0A843W5Z8"/>
<proteinExistence type="predicted"/>
<name>A0A843W5Z8_COLES</name>
<evidence type="ECO:0000313" key="3">
    <source>
        <dbReference type="Proteomes" id="UP000652761"/>
    </source>
</evidence>
<feature type="region of interest" description="Disordered" evidence="1">
    <location>
        <begin position="63"/>
        <end position="87"/>
    </location>
</feature>
<protein>
    <submittedName>
        <fullName evidence="2">Uncharacterized protein</fullName>
    </submittedName>
</protein>
<sequence length="87" mass="9238">MLTRYLRSGEPKAMDGKVAWVGAESADSESGRPLATRLWGGTPTHPQDWGSCHFLAIPRSGLASHKLSPGERTPLQGSDVGTAPPSR</sequence>
<feature type="non-terminal residue" evidence="2">
    <location>
        <position position="87"/>
    </location>
</feature>
<comment type="caution">
    <text evidence="2">The sequence shown here is derived from an EMBL/GenBank/DDBJ whole genome shotgun (WGS) entry which is preliminary data.</text>
</comment>
<organism evidence="2 3">
    <name type="scientific">Colocasia esculenta</name>
    <name type="common">Wild taro</name>
    <name type="synonym">Arum esculentum</name>
    <dbReference type="NCBI Taxonomy" id="4460"/>
    <lineage>
        <taxon>Eukaryota</taxon>
        <taxon>Viridiplantae</taxon>
        <taxon>Streptophyta</taxon>
        <taxon>Embryophyta</taxon>
        <taxon>Tracheophyta</taxon>
        <taxon>Spermatophyta</taxon>
        <taxon>Magnoliopsida</taxon>
        <taxon>Liliopsida</taxon>
        <taxon>Araceae</taxon>
        <taxon>Aroideae</taxon>
        <taxon>Colocasieae</taxon>
        <taxon>Colocasia</taxon>
    </lineage>
</organism>
<keyword evidence="3" id="KW-1185">Reference proteome</keyword>
<reference evidence="2" key="1">
    <citation type="submission" date="2017-07" db="EMBL/GenBank/DDBJ databases">
        <title>Taro Niue Genome Assembly and Annotation.</title>
        <authorList>
            <person name="Atibalentja N."/>
            <person name="Keating K."/>
            <person name="Fields C.J."/>
        </authorList>
    </citation>
    <scope>NUCLEOTIDE SEQUENCE</scope>
    <source>
        <strain evidence="2">Niue_2</strain>
        <tissue evidence="2">Leaf</tissue>
    </source>
</reference>
<gene>
    <name evidence="2" type="ORF">Taro_032388</name>
</gene>
<dbReference type="EMBL" id="NMUH01002389">
    <property type="protein sequence ID" value="MQL99663.1"/>
    <property type="molecule type" value="Genomic_DNA"/>
</dbReference>
<evidence type="ECO:0000256" key="1">
    <source>
        <dbReference type="SAM" id="MobiDB-lite"/>
    </source>
</evidence>
<accession>A0A843W5Z8</accession>